<gene>
    <name evidence="2" type="ORF">FIU01_00915</name>
</gene>
<evidence type="ECO:0000313" key="2">
    <source>
        <dbReference type="EMBL" id="QDC43225.1"/>
    </source>
</evidence>
<evidence type="ECO:0000313" key="3">
    <source>
        <dbReference type="Proteomes" id="UP000311008"/>
    </source>
</evidence>
<dbReference type="AlphaFoldDB" id="A0A5B8CPN8"/>
<proteinExistence type="predicted"/>
<dbReference type="KEGG" id="mmec:FIU01_00915"/>
<dbReference type="RefSeq" id="WP_140002082.1">
    <property type="nucleotide sequence ID" value="NZ_CP040946.1"/>
</dbReference>
<dbReference type="EMBL" id="CP040946">
    <property type="protein sequence ID" value="QDC43225.1"/>
    <property type="molecule type" value="Genomic_DNA"/>
</dbReference>
<organism evidence="2 3">
    <name type="scientific">Methylophilus medardicus</name>
    <dbReference type="NCBI Taxonomy" id="2588534"/>
    <lineage>
        <taxon>Bacteria</taxon>
        <taxon>Pseudomonadati</taxon>
        <taxon>Pseudomonadota</taxon>
        <taxon>Betaproteobacteria</taxon>
        <taxon>Nitrosomonadales</taxon>
        <taxon>Methylophilaceae</taxon>
        <taxon>Methylophilus</taxon>
    </lineage>
</organism>
<accession>A0A5B8CPN8</accession>
<protein>
    <submittedName>
        <fullName evidence="2">Uncharacterized protein</fullName>
    </submittedName>
</protein>
<keyword evidence="3" id="KW-1185">Reference proteome</keyword>
<reference evidence="3" key="1">
    <citation type="journal article" date="2019" name="ISME J.">
        <title>Evolution in action: habitat transition from sediment to the pelagial leads to genome streamlining in Methylophilaceae.</title>
        <authorList>
            <person name="Salcher M."/>
            <person name="Schaefle D."/>
            <person name="Kaspar M."/>
            <person name="Neuenschwander S.M."/>
            <person name="Ghai R."/>
        </authorList>
    </citation>
    <scope>NUCLEOTIDE SEQUENCE [LARGE SCALE GENOMIC DNA]</scope>
    <source>
        <strain evidence="3">MMS-M-51</strain>
    </source>
</reference>
<name>A0A5B8CPN8_9PROT</name>
<feature type="compositionally biased region" description="Basic and acidic residues" evidence="1">
    <location>
        <begin position="36"/>
        <end position="49"/>
    </location>
</feature>
<dbReference type="Proteomes" id="UP000311008">
    <property type="component" value="Chromosome"/>
</dbReference>
<feature type="region of interest" description="Disordered" evidence="1">
    <location>
        <begin position="18"/>
        <end position="60"/>
    </location>
</feature>
<sequence length="60" mass="6421">MAKDAPNLIEEIIDNALNPATHLEHDGVTPAPPEAKNGDALKQAPDDPRNGNLMPELDQP</sequence>
<evidence type="ECO:0000256" key="1">
    <source>
        <dbReference type="SAM" id="MobiDB-lite"/>
    </source>
</evidence>